<sequence length="147" mass="16289">MLPQKTSSISEARSWLNKATSRSCAGAKLQSPGVTGCPDWQVCAPARATLGELINRTKRFLTQKPKDKNKLCALHALEVECLSKGEARKPYEFGVKVSIVTTHREGLVVRMRSMPGNPYDKHTLEEALEEAHILSEVKPETVFVDRG</sequence>
<feature type="domain" description="Transposase IS4-like" evidence="1">
    <location>
        <begin position="87"/>
        <end position="147"/>
    </location>
</feature>
<organism evidence="2 3">
    <name type="scientific">Paraburkholderia atlantica</name>
    <dbReference type="NCBI Taxonomy" id="2654982"/>
    <lineage>
        <taxon>Bacteria</taxon>
        <taxon>Pseudomonadati</taxon>
        <taxon>Pseudomonadota</taxon>
        <taxon>Betaproteobacteria</taxon>
        <taxon>Burkholderiales</taxon>
        <taxon>Burkholderiaceae</taxon>
        <taxon>Paraburkholderia</taxon>
    </lineage>
</organism>
<dbReference type="Proteomes" id="UP000592780">
    <property type="component" value="Unassembled WGS sequence"/>
</dbReference>
<keyword evidence="3" id="KW-1185">Reference proteome</keyword>
<gene>
    <name evidence="2" type="ORF">HDG40_007823</name>
</gene>
<evidence type="ECO:0000313" key="3">
    <source>
        <dbReference type="Proteomes" id="UP000592780"/>
    </source>
</evidence>
<evidence type="ECO:0000313" key="2">
    <source>
        <dbReference type="EMBL" id="MBB5429625.1"/>
    </source>
</evidence>
<dbReference type="PANTHER" id="PTHR33803:SF3">
    <property type="entry name" value="BLL1974 PROTEIN"/>
    <property type="match status" value="1"/>
</dbReference>
<reference evidence="2 3" key="1">
    <citation type="submission" date="2020-08" db="EMBL/GenBank/DDBJ databases">
        <title>Genomic Encyclopedia of Type Strains, Phase IV (KMG-V): Genome sequencing to study the core and pangenomes of soil and plant-associated prokaryotes.</title>
        <authorList>
            <person name="Whitman W."/>
        </authorList>
    </citation>
    <scope>NUCLEOTIDE SEQUENCE [LARGE SCALE GENOMIC DNA]</scope>
    <source>
        <strain evidence="2 3">JPY158</strain>
    </source>
</reference>
<name>A0A7W8Q1K8_PARAM</name>
<dbReference type="Pfam" id="PF01609">
    <property type="entry name" value="DDE_Tnp_1"/>
    <property type="match status" value="1"/>
</dbReference>
<dbReference type="GO" id="GO:0004803">
    <property type="term" value="F:transposase activity"/>
    <property type="evidence" value="ECO:0007669"/>
    <property type="project" value="InterPro"/>
</dbReference>
<dbReference type="InterPro" id="IPR002559">
    <property type="entry name" value="Transposase_11"/>
</dbReference>
<protein>
    <submittedName>
        <fullName evidence="2">IS5 family transposase</fullName>
    </submittedName>
</protein>
<accession>A0A7W8Q1K8</accession>
<dbReference type="AlphaFoldDB" id="A0A7W8Q1K8"/>
<proteinExistence type="predicted"/>
<evidence type="ECO:0000259" key="1">
    <source>
        <dbReference type="Pfam" id="PF01609"/>
    </source>
</evidence>
<dbReference type="GO" id="GO:0006313">
    <property type="term" value="P:DNA transposition"/>
    <property type="evidence" value="ECO:0007669"/>
    <property type="project" value="InterPro"/>
</dbReference>
<dbReference type="PANTHER" id="PTHR33803">
    <property type="entry name" value="IS1478 TRANSPOSASE"/>
    <property type="match status" value="1"/>
</dbReference>
<dbReference type="EMBL" id="JACHDD010000036">
    <property type="protein sequence ID" value="MBB5429625.1"/>
    <property type="molecule type" value="Genomic_DNA"/>
</dbReference>
<comment type="caution">
    <text evidence="2">The sequence shown here is derived from an EMBL/GenBank/DDBJ whole genome shotgun (WGS) entry which is preliminary data.</text>
</comment>
<dbReference type="GO" id="GO:0003677">
    <property type="term" value="F:DNA binding"/>
    <property type="evidence" value="ECO:0007669"/>
    <property type="project" value="InterPro"/>
</dbReference>